<dbReference type="SMART" id="SM00869">
    <property type="entry name" value="Autotransporter"/>
    <property type="match status" value="1"/>
</dbReference>
<dbReference type="Gene3D" id="2.40.128.130">
    <property type="entry name" value="Autotransporter beta-domain"/>
    <property type="match status" value="1"/>
</dbReference>
<dbReference type="Pfam" id="PF03797">
    <property type="entry name" value="Autotransporter"/>
    <property type="match status" value="1"/>
</dbReference>
<dbReference type="PRINTS" id="PR01484">
    <property type="entry name" value="PRTACTNFAMLY"/>
</dbReference>
<dbReference type="InterPro" id="IPR005546">
    <property type="entry name" value="Autotransporte_beta"/>
</dbReference>
<comment type="caution">
    <text evidence="2">The sequence shown here is derived from an EMBL/GenBank/DDBJ whole genome shotgun (WGS) entry which is preliminary data.</text>
</comment>
<dbReference type="PROSITE" id="PS51208">
    <property type="entry name" value="AUTOTRANSPORTER"/>
    <property type="match status" value="1"/>
</dbReference>
<organism evidence="2 3">
    <name type="scientific">Cupriavidus necator</name>
    <name type="common">Alcaligenes eutrophus</name>
    <name type="synonym">Ralstonia eutropha</name>
    <dbReference type="NCBI Taxonomy" id="106590"/>
    <lineage>
        <taxon>Bacteria</taxon>
        <taxon>Pseudomonadati</taxon>
        <taxon>Pseudomonadota</taxon>
        <taxon>Betaproteobacteria</taxon>
        <taxon>Burkholderiales</taxon>
        <taxon>Burkholderiaceae</taxon>
        <taxon>Cupriavidus</taxon>
    </lineage>
</organism>
<dbReference type="PANTHER" id="PTHR35037:SF3">
    <property type="entry name" value="C-TERMINAL REGION OF AIDA-LIKE PROTEIN"/>
    <property type="match status" value="1"/>
</dbReference>
<dbReference type="InterPro" id="IPR051551">
    <property type="entry name" value="Autotransporter_adhesion"/>
</dbReference>
<evidence type="ECO:0000313" key="3">
    <source>
        <dbReference type="Proteomes" id="UP000253501"/>
    </source>
</evidence>
<feature type="domain" description="Autotransporter" evidence="1">
    <location>
        <begin position="1"/>
        <end position="203"/>
    </location>
</feature>
<dbReference type="InterPro" id="IPR006315">
    <property type="entry name" value="OM_autotransptr_brl_dom"/>
</dbReference>
<proteinExistence type="predicted"/>
<name>A0A367PAA9_CUPNE</name>
<dbReference type="Proteomes" id="UP000253501">
    <property type="component" value="Unassembled WGS sequence"/>
</dbReference>
<dbReference type="GO" id="GO:0019867">
    <property type="term" value="C:outer membrane"/>
    <property type="evidence" value="ECO:0007669"/>
    <property type="project" value="InterPro"/>
</dbReference>
<dbReference type="NCBIfam" id="TIGR01414">
    <property type="entry name" value="autotrans_barl"/>
    <property type="match status" value="1"/>
</dbReference>
<protein>
    <submittedName>
        <fullName evidence="2">Autotransporter outer membrane beta-barrel domain-containing protein</fullName>
    </submittedName>
</protein>
<sequence length="203" mass="22776">MLNFEQILWNSIGAYGTWYQNDEHRLGAYVDTWLQYGWFDNKVEGDRLPTVGYGANGWAISGETGYALPLRGGWVAEPQAQLVYVKYGADDVTEPNGTRITGADSSGVVTRVGVRLHRTFLRVDGRKIQPYATLNWWHAGIDSNISFNRLPLGSLYPSNRYELKLGINADIGKRWSGSANVVDAWGAQSFYQYALRAGVKYAW</sequence>
<gene>
    <name evidence="2" type="ORF">DDK22_34225</name>
</gene>
<reference evidence="2 3" key="1">
    <citation type="submission" date="2018-04" db="EMBL/GenBank/DDBJ databases">
        <title>Cupriavidus necator CR12 genome sequencing and assembly.</title>
        <authorList>
            <person name="Ben Fekih I."/>
            <person name="Mazhar H.S."/>
            <person name="Bello S.K."/>
            <person name="Rensing C."/>
        </authorList>
    </citation>
    <scope>NUCLEOTIDE SEQUENCE [LARGE SCALE GENOMIC DNA]</scope>
    <source>
        <strain evidence="2 3">CR12</strain>
    </source>
</reference>
<evidence type="ECO:0000313" key="2">
    <source>
        <dbReference type="EMBL" id="RCJ03976.1"/>
    </source>
</evidence>
<dbReference type="InterPro" id="IPR003991">
    <property type="entry name" value="Pertactin_virulence_factor"/>
</dbReference>
<evidence type="ECO:0000259" key="1">
    <source>
        <dbReference type="PROSITE" id="PS51208"/>
    </source>
</evidence>
<dbReference type="SUPFAM" id="SSF103515">
    <property type="entry name" value="Autotransporter"/>
    <property type="match status" value="1"/>
</dbReference>
<accession>A0A367PAA9</accession>
<dbReference type="AlphaFoldDB" id="A0A367PAA9"/>
<dbReference type="EMBL" id="QDHA01000117">
    <property type="protein sequence ID" value="RCJ03976.1"/>
    <property type="molecule type" value="Genomic_DNA"/>
</dbReference>
<dbReference type="PANTHER" id="PTHR35037">
    <property type="entry name" value="C-TERMINAL REGION OF AIDA-LIKE PROTEIN"/>
    <property type="match status" value="1"/>
</dbReference>
<dbReference type="InterPro" id="IPR036709">
    <property type="entry name" value="Autotransporte_beta_dom_sf"/>
</dbReference>
<dbReference type="RefSeq" id="WP_114135803.1">
    <property type="nucleotide sequence ID" value="NZ_CP068434.1"/>
</dbReference>